<organism evidence="5 6">
    <name type="scientific">Symbiobacterium terraclitae</name>
    <dbReference type="NCBI Taxonomy" id="557451"/>
    <lineage>
        <taxon>Bacteria</taxon>
        <taxon>Bacillati</taxon>
        <taxon>Bacillota</taxon>
        <taxon>Clostridia</taxon>
        <taxon>Eubacteriales</taxon>
        <taxon>Symbiobacteriaceae</taxon>
        <taxon>Symbiobacterium</taxon>
    </lineage>
</organism>
<accession>A0ABS4JWJ7</accession>
<dbReference type="Proteomes" id="UP001519289">
    <property type="component" value="Unassembled WGS sequence"/>
</dbReference>
<dbReference type="InterPro" id="IPR007170">
    <property type="entry name" value="SpoVG"/>
</dbReference>
<dbReference type="Gene3D" id="3.30.1120.40">
    <property type="entry name" value="Stage V sporulation protein G"/>
    <property type="match status" value="1"/>
</dbReference>
<name>A0ABS4JWJ7_9FIRM</name>
<evidence type="ECO:0000256" key="1">
    <source>
        <dbReference type="ARBA" id="ARBA00022618"/>
    </source>
</evidence>
<evidence type="ECO:0000313" key="5">
    <source>
        <dbReference type="EMBL" id="MBP2019902.1"/>
    </source>
</evidence>
<dbReference type="PANTHER" id="PTHR38429">
    <property type="entry name" value="SEPTATION PROTEIN SPOVG-RELATED"/>
    <property type="match status" value="1"/>
</dbReference>
<keyword evidence="5" id="KW-0238">DNA-binding</keyword>
<dbReference type="PANTHER" id="PTHR38429:SF1">
    <property type="entry name" value="SEPTATION PROTEIN SPOVG-RELATED"/>
    <property type="match status" value="1"/>
</dbReference>
<keyword evidence="1 4" id="KW-0132">Cell division</keyword>
<comment type="function">
    <text evidence="4">Could be involved in septation.</text>
</comment>
<keyword evidence="3 4" id="KW-0131">Cell cycle</keyword>
<evidence type="ECO:0000256" key="2">
    <source>
        <dbReference type="ARBA" id="ARBA00023210"/>
    </source>
</evidence>
<sequence>MRITNVRIHQFEGEGKIKAYGTVVFDGVLTVTDLKVVAGSKGLFVSMPSRKNKDGQYKDIVYPCTAEMREAIQQAVLGAYRALAGNRAHEFAAQAEAASARASELEGNGSEPEAVEFGVEPELEAVGAAAC</sequence>
<dbReference type="SUPFAM" id="SSF160537">
    <property type="entry name" value="SpoVG-like"/>
    <property type="match status" value="1"/>
</dbReference>
<evidence type="ECO:0000256" key="3">
    <source>
        <dbReference type="ARBA" id="ARBA00023306"/>
    </source>
</evidence>
<reference evidence="5 6" key="1">
    <citation type="submission" date="2021-03" db="EMBL/GenBank/DDBJ databases">
        <title>Genomic Encyclopedia of Type Strains, Phase IV (KMG-IV): sequencing the most valuable type-strain genomes for metagenomic binning, comparative biology and taxonomic classification.</title>
        <authorList>
            <person name="Goeker M."/>
        </authorList>
    </citation>
    <scope>NUCLEOTIDE SEQUENCE [LARGE SCALE GENOMIC DNA]</scope>
    <source>
        <strain evidence="5 6">DSM 27138</strain>
    </source>
</reference>
<dbReference type="InterPro" id="IPR036751">
    <property type="entry name" value="SpoVG_sf"/>
</dbReference>
<comment type="similarity">
    <text evidence="4">Belongs to the SpoVG family.</text>
</comment>
<dbReference type="EMBL" id="JAGGLG010000038">
    <property type="protein sequence ID" value="MBP2019902.1"/>
    <property type="molecule type" value="Genomic_DNA"/>
</dbReference>
<keyword evidence="6" id="KW-1185">Reference proteome</keyword>
<dbReference type="Pfam" id="PF04026">
    <property type="entry name" value="SpoVG"/>
    <property type="match status" value="1"/>
</dbReference>
<gene>
    <name evidence="4" type="primary">spoVG</name>
    <name evidence="5" type="ORF">J2Z79_003344</name>
</gene>
<dbReference type="HAMAP" id="MF_00819">
    <property type="entry name" value="SpoVG"/>
    <property type="match status" value="1"/>
</dbReference>
<evidence type="ECO:0000256" key="4">
    <source>
        <dbReference type="HAMAP-Rule" id="MF_00819"/>
    </source>
</evidence>
<proteinExistence type="inferred from homology"/>
<comment type="caution">
    <text evidence="5">The sequence shown here is derived from an EMBL/GenBank/DDBJ whole genome shotgun (WGS) entry which is preliminary data.</text>
</comment>
<evidence type="ECO:0000313" key="6">
    <source>
        <dbReference type="Proteomes" id="UP001519289"/>
    </source>
</evidence>
<keyword evidence="2 4" id="KW-0717">Septation</keyword>
<dbReference type="GO" id="GO:0003677">
    <property type="term" value="F:DNA binding"/>
    <property type="evidence" value="ECO:0007669"/>
    <property type="project" value="UniProtKB-KW"/>
</dbReference>
<protein>
    <recommendedName>
        <fullName evidence="4">Putative septation protein SpoVG</fullName>
    </recommendedName>
</protein>